<dbReference type="OrthoDB" id="447251at2759"/>
<feature type="region of interest" description="Disordered" evidence="4">
    <location>
        <begin position="494"/>
        <end position="582"/>
    </location>
</feature>
<dbReference type="InterPro" id="IPR000014">
    <property type="entry name" value="PAS"/>
</dbReference>
<dbReference type="Pfam" id="PF13426">
    <property type="entry name" value="PAS_9"/>
    <property type="match status" value="1"/>
</dbReference>
<evidence type="ECO:0000313" key="6">
    <source>
        <dbReference type="EMBL" id="KAF3763115.1"/>
    </source>
</evidence>
<evidence type="ECO:0000256" key="1">
    <source>
        <dbReference type="ARBA" id="ARBA00022630"/>
    </source>
</evidence>
<protein>
    <recommendedName>
        <fullName evidence="5">PAS domain-containing protein</fullName>
    </recommendedName>
</protein>
<dbReference type="GeneID" id="63834687"/>
<accession>A0A9P5CMQ0</accession>
<gene>
    <name evidence="6" type="ORF">M406DRAFT_263032</name>
</gene>
<name>A0A9P5CMQ0_CRYP1</name>
<evidence type="ECO:0000259" key="5">
    <source>
        <dbReference type="Pfam" id="PF13426"/>
    </source>
</evidence>
<keyword evidence="3" id="KW-0157">Chromophore</keyword>
<feature type="non-terminal residue" evidence="6">
    <location>
        <position position="1"/>
    </location>
</feature>
<evidence type="ECO:0000256" key="2">
    <source>
        <dbReference type="ARBA" id="ARBA00022643"/>
    </source>
</evidence>
<evidence type="ECO:0000256" key="4">
    <source>
        <dbReference type="SAM" id="MobiDB-lite"/>
    </source>
</evidence>
<dbReference type="SUPFAM" id="SSF55785">
    <property type="entry name" value="PYP-like sensor domain (PAS domain)"/>
    <property type="match status" value="1"/>
</dbReference>
<feature type="domain" description="PAS" evidence="5">
    <location>
        <begin position="150"/>
        <end position="244"/>
    </location>
</feature>
<dbReference type="Gene3D" id="3.30.450.20">
    <property type="entry name" value="PAS domain"/>
    <property type="match status" value="1"/>
</dbReference>
<evidence type="ECO:0000313" key="7">
    <source>
        <dbReference type="Proteomes" id="UP000803844"/>
    </source>
</evidence>
<proteinExistence type="predicted"/>
<sequence length="582" mass="64240">SLERRSLLMFSKAHLRIVFDDLKLLRRFSAFLVDGRPDLVPLLLYHLDVRKALAAIKYTNAVVEGLRPLEGVSFSAQAPPRTANEELRAKAEESFEALANEALPAWVTSVWQRAVEVSIRRRIDGGLPSKLLDMSEGLAETFCLVDPARHDQPILFASEEFNKTTQYSNKYAIGRNCRFLQGPHTNPHAIRRIREKLQSAQQHYEPLLNYRRDGSPFMNLLMMTPLLDANGKVRYFLGAQIDTSGLLNDFYGFEYLHKYLDREGFTFIEQDGGNKNGAGGMATSFESPLGLHDAKDELQELSELFNHHELDVICKHGGRQRHPDLLEQQTSKWKRKERLTDEFDQMLGASSSTATSADSSLLGGQAQLGGQLGGVYDRYLLVRPAPYLRIVFASPSLRIPGMVQSNLMDRIGGSPQMRQQIEQAMGRGQSVTAKVKWISAPQKRVPQQQQQQANGGGGLGVGRARWIHATPLLGRDGEVGVWMVVLADEEREKERLGVPNGGGGLLSGTASGRSSMLPPPPEAMSPGMRSSNGSVQGGGGMDAVSLVSTVDLDGYKERDSAVEGLRSPPPSRGQQRVVPLFE</sequence>
<dbReference type="Proteomes" id="UP000803844">
    <property type="component" value="Unassembled WGS sequence"/>
</dbReference>
<dbReference type="PANTHER" id="PTHR47429:SF9">
    <property type="entry name" value="PAS DOMAIN-CONTAINING PROTEIN"/>
    <property type="match status" value="1"/>
</dbReference>
<dbReference type="InterPro" id="IPR035965">
    <property type="entry name" value="PAS-like_dom_sf"/>
</dbReference>
<dbReference type="GO" id="GO:0005634">
    <property type="term" value="C:nucleus"/>
    <property type="evidence" value="ECO:0007669"/>
    <property type="project" value="TreeGrafter"/>
</dbReference>
<comment type="caution">
    <text evidence="6">The sequence shown here is derived from an EMBL/GenBank/DDBJ whole genome shotgun (WGS) entry which is preliminary data.</text>
</comment>
<reference evidence="6" key="1">
    <citation type="journal article" date="2020" name="Phytopathology">
        <title>Genome sequence of the chestnut blight fungus Cryphonectria parasitica EP155: A fundamental resource for an archetypical invasive plant pathogen.</title>
        <authorList>
            <person name="Crouch J.A."/>
            <person name="Dawe A."/>
            <person name="Aerts A."/>
            <person name="Barry K."/>
            <person name="Churchill A.C.L."/>
            <person name="Grimwood J."/>
            <person name="Hillman B."/>
            <person name="Milgroom M.G."/>
            <person name="Pangilinan J."/>
            <person name="Smith M."/>
            <person name="Salamov A."/>
            <person name="Schmutz J."/>
            <person name="Yadav J."/>
            <person name="Grigoriev I.V."/>
            <person name="Nuss D."/>
        </authorList>
    </citation>
    <scope>NUCLEOTIDE SEQUENCE</scope>
    <source>
        <strain evidence="6">EP155</strain>
    </source>
</reference>
<dbReference type="PANTHER" id="PTHR47429">
    <property type="entry name" value="PROTEIN TWIN LOV 1"/>
    <property type="match status" value="1"/>
</dbReference>
<dbReference type="EMBL" id="MU032349">
    <property type="protein sequence ID" value="KAF3763115.1"/>
    <property type="molecule type" value="Genomic_DNA"/>
</dbReference>
<dbReference type="AlphaFoldDB" id="A0A9P5CMQ0"/>
<dbReference type="RefSeq" id="XP_040774094.1">
    <property type="nucleotide sequence ID" value="XM_040917558.1"/>
</dbReference>
<keyword evidence="2" id="KW-0288">FMN</keyword>
<organism evidence="6 7">
    <name type="scientific">Cryphonectria parasitica (strain ATCC 38755 / EP155)</name>
    <dbReference type="NCBI Taxonomy" id="660469"/>
    <lineage>
        <taxon>Eukaryota</taxon>
        <taxon>Fungi</taxon>
        <taxon>Dikarya</taxon>
        <taxon>Ascomycota</taxon>
        <taxon>Pezizomycotina</taxon>
        <taxon>Sordariomycetes</taxon>
        <taxon>Sordariomycetidae</taxon>
        <taxon>Diaporthales</taxon>
        <taxon>Cryphonectriaceae</taxon>
        <taxon>Cryphonectria-Endothia species complex</taxon>
        <taxon>Cryphonectria</taxon>
    </lineage>
</organism>
<dbReference type="NCBIfam" id="TIGR00229">
    <property type="entry name" value="sensory_box"/>
    <property type="match status" value="1"/>
</dbReference>
<evidence type="ECO:0000256" key="3">
    <source>
        <dbReference type="ARBA" id="ARBA00022991"/>
    </source>
</evidence>
<keyword evidence="7" id="KW-1185">Reference proteome</keyword>
<dbReference type="CDD" id="cd00130">
    <property type="entry name" value="PAS"/>
    <property type="match status" value="1"/>
</dbReference>
<keyword evidence="1" id="KW-0285">Flavoprotein</keyword>